<keyword evidence="3" id="KW-1185">Reference proteome</keyword>
<gene>
    <name evidence="2" type="ORF">SSIM_01570</name>
</gene>
<evidence type="ECO:0000313" key="2">
    <source>
        <dbReference type="EMBL" id="ERS94811.1"/>
    </source>
</evidence>
<dbReference type="EMBL" id="AXDY01000001">
    <property type="protein sequence ID" value="ERS94811.1"/>
    <property type="molecule type" value="Genomic_DNA"/>
</dbReference>
<dbReference type="Proteomes" id="UP000017131">
    <property type="component" value="Unassembled WGS sequence"/>
</dbReference>
<accession>A0ABP2YXV8</accession>
<evidence type="ECO:0000313" key="3">
    <source>
        <dbReference type="Proteomes" id="UP000017131"/>
    </source>
</evidence>
<keyword evidence="1" id="KW-1133">Transmembrane helix</keyword>
<keyword evidence="1" id="KW-0812">Transmembrane</keyword>
<organism evidence="2 3">
    <name type="scientific">Staphylococcus simulans UMC-CNS-990</name>
    <dbReference type="NCBI Taxonomy" id="1405498"/>
    <lineage>
        <taxon>Bacteria</taxon>
        <taxon>Bacillati</taxon>
        <taxon>Bacillota</taxon>
        <taxon>Bacilli</taxon>
        <taxon>Bacillales</taxon>
        <taxon>Staphylococcaceae</taxon>
        <taxon>Staphylococcus</taxon>
    </lineage>
</organism>
<evidence type="ECO:0000256" key="1">
    <source>
        <dbReference type="SAM" id="Phobius"/>
    </source>
</evidence>
<keyword evidence="1" id="KW-0472">Membrane</keyword>
<proteinExistence type="predicted"/>
<protein>
    <submittedName>
        <fullName evidence="2">Uncharacterized protein</fullName>
    </submittedName>
</protein>
<name>A0ABP2YXV8_STASI</name>
<dbReference type="RefSeq" id="WP_023014937.1">
    <property type="nucleotide sequence ID" value="NZ_AXDY01000001.1"/>
</dbReference>
<sequence length="63" mass="7138">MVMKNKAYTLLGIVFIVLCLANFVVLYNIWAVLPGLICGIVFLRYGIQFKSAEEILKTKSKEI</sequence>
<feature type="transmembrane region" description="Helical" evidence="1">
    <location>
        <begin position="29"/>
        <end position="47"/>
    </location>
</feature>
<reference evidence="2 3" key="1">
    <citation type="journal article" date="2013" name="Genome Announc.">
        <title>Draft Genome Sequence of Staphylococcus simulans UMC-CNS-990, Isolated from a Case of Chronic Bovine Mastitis.</title>
        <authorList>
            <person name="Calcutt M.J."/>
            <person name="Foecking M.F."/>
            <person name="Hsieh H.Y."/>
            <person name="Perry J."/>
            <person name="Stewart G.C."/>
            <person name="Middleton J.R."/>
        </authorList>
    </citation>
    <scope>NUCLEOTIDE SEQUENCE [LARGE SCALE GENOMIC DNA]</scope>
    <source>
        <strain evidence="2 3">UMC-CNS-990</strain>
    </source>
</reference>
<comment type="caution">
    <text evidence="2">The sequence shown here is derived from an EMBL/GenBank/DDBJ whole genome shotgun (WGS) entry which is preliminary data.</text>
</comment>
<feature type="transmembrane region" description="Helical" evidence="1">
    <location>
        <begin position="7"/>
        <end position="23"/>
    </location>
</feature>